<dbReference type="EMBL" id="MN739271">
    <property type="protein sequence ID" value="QHS96511.1"/>
    <property type="molecule type" value="Genomic_DNA"/>
</dbReference>
<protein>
    <submittedName>
        <fullName evidence="2">Uncharacterized protein</fullName>
    </submittedName>
</protein>
<feature type="region of interest" description="Disordered" evidence="1">
    <location>
        <begin position="320"/>
        <end position="430"/>
    </location>
</feature>
<evidence type="ECO:0000313" key="2">
    <source>
        <dbReference type="EMBL" id="QHS96511.1"/>
    </source>
</evidence>
<proteinExistence type="predicted"/>
<feature type="compositionally biased region" description="Low complexity" evidence="1">
    <location>
        <begin position="375"/>
        <end position="398"/>
    </location>
</feature>
<sequence>MSDPQIIDLDSIGGENPSVNFGGGIELLMNDKKKSGGGSRGGSEPGEEINLDDLTNLERELNDLTGGGGNSQTPVDILPSVMPGVLPNIDNVKNESGLGRSTATVENKDNTTWDGFTKFNNVPINPDVGRQEPTRSNEEILKEKFECLRKLQALEKKGIELSKHYTMDSALSEMQGEYESIKAEHEKKSSSKFQGKMLMAAVTGLEFLNSKFDPFDVKLDGWAEQVGENVDDYDDIFSELHDKYKSKASMAPELKLLFQLGGSAVMVHMTNSMFKNSIPGMDDIMRQNPDLMQQFTKAAVSQMEEDKPGFGGFMNMMNEPSARPPSPVETKTFNIGRDSPSRPHLENKKVGNVDEPEKSNRLRPDMKGPSDINDLLSNLKSTSKTSGISIDDTSTISIQELKDMQNDMKSGPSKSKRRGKSDKNTVSLDI</sequence>
<feature type="region of interest" description="Disordered" evidence="1">
    <location>
        <begin position="29"/>
        <end position="50"/>
    </location>
</feature>
<organism evidence="2">
    <name type="scientific">viral metagenome</name>
    <dbReference type="NCBI Taxonomy" id="1070528"/>
    <lineage>
        <taxon>unclassified sequences</taxon>
        <taxon>metagenomes</taxon>
        <taxon>organismal metagenomes</taxon>
    </lineage>
</organism>
<reference evidence="2" key="1">
    <citation type="journal article" date="2020" name="Nature">
        <title>Giant virus diversity and host interactions through global metagenomics.</title>
        <authorList>
            <person name="Schulz F."/>
            <person name="Roux S."/>
            <person name="Paez-Espino D."/>
            <person name="Jungbluth S."/>
            <person name="Walsh D.A."/>
            <person name="Denef V.J."/>
            <person name="McMahon K.D."/>
            <person name="Konstantinidis K.T."/>
            <person name="Eloe-Fadrosh E.A."/>
            <person name="Kyrpides N.C."/>
            <person name="Woyke T."/>
        </authorList>
    </citation>
    <scope>NUCLEOTIDE SEQUENCE</scope>
    <source>
        <strain evidence="2">GVMAG-M-3300020166-18</strain>
    </source>
</reference>
<evidence type="ECO:0000256" key="1">
    <source>
        <dbReference type="SAM" id="MobiDB-lite"/>
    </source>
</evidence>
<dbReference type="Pfam" id="PF19071">
    <property type="entry name" value="DUF5767"/>
    <property type="match status" value="1"/>
</dbReference>
<accession>A0A6C0BXH5</accession>
<dbReference type="AlphaFoldDB" id="A0A6C0BXH5"/>
<dbReference type="InterPro" id="IPR043910">
    <property type="entry name" value="DUF5767"/>
</dbReference>
<name>A0A6C0BXH5_9ZZZZ</name>
<feature type="compositionally biased region" description="Basic and acidic residues" evidence="1">
    <location>
        <begin position="339"/>
        <end position="368"/>
    </location>
</feature>